<evidence type="ECO:0000256" key="7">
    <source>
        <dbReference type="ARBA" id="ARBA00023136"/>
    </source>
</evidence>
<dbReference type="Proteomes" id="UP001597156">
    <property type="component" value="Unassembled WGS sequence"/>
</dbReference>
<feature type="transmembrane region" description="Helical" evidence="8">
    <location>
        <begin position="230"/>
        <end position="254"/>
    </location>
</feature>
<keyword evidence="2 8" id="KW-0813">Transport</keyword>
<gene>
    <name evidence="10" type="ORF">ACFQ22_11970</name>
</gene>
<dbReference type="Pfam" id="PF00528">
    <property type="entry name" value="BPD_transp_1"/>
    <property type="match status" value="1"/>
</dbReference>
<keyword evidence="7 8" id="KW-0472">Membrane</keyword>
<dbReference type="InterPro" id="IPR035906">
    <property type="entry name" value="MetI-like_sf"/>
</dbReference>
<evidence type="ECO:0000256" key="2">
    <source>
        <dbReference type="ARBA" id="ARBA00022448"/>
    </source>
</evidence>
<feature type="transmembrane region" description="Helical" evidence="8">
    <location>
        <begin position="99"/>
        <end position="119"/>
    </location>
</feature>
<dbReference type="InterPro" id="IPR000515">
    <property type="entry name" value="MetI-like"/>
</dbReference>
<dbReference type="PANTHER" id="PTHR43357:SF4">
    <property type="entry name" value="INNER MEMBRANE ABC TRANSPORTER PERMEASE PROTEIN YDCV"/>
    <property type="match status" value="1"/>
</dbReference>
<proteinExistence type="inferred from homology"/>
<evidence type="ECO:0000313" key="10">
    <source>
        <dbReference type="EMBL" id="MFD1126067.1"/>
    </source>
</evidence>
<evidence type="ECO:0000256" key="6">
    <source>
        <dbReference type="ARBA" id="ARBA00022989"/>
    </source>
</evidence>
<feature type="transmembrane region" description="Helical" evidence="8">
    <location>
        <begin position="188"/>
        <end position="210"/>
    </location>
</feature>
<feature type="transmembrane region" description="Helical" evidence="8">
    <location>
        <begin position="67"/>
        <end position="87"/>
    </location>
</feature>
<dbReference type="SUPFAM" id="SSF161098">
    <property type="entry name" value="MetI-like"/>
    <property type="match status" value="1"/>
</dbReference>
<evidence type="ECO:0000259" key="9">
    <source>
        <dbReference type="PROSITE" id="PS50928"/>
    </source>
</evidence>
<dbReference type="PANTHER" id="PTHR43357">
    <property type="entry name" value="INNER MEMBRANE ABC TRANSPORTER PERMEASE PROTEIN YDCV"/>
    <property type="match status" value="1"/>
</dbReference>
<comment type="caution">
    <text evidence="10">The sequence shown here is derived from an EMBL/GenBank/DDBJ whole genome shotgun (WGS) entry which is preliminary data.</text>
</comment>
<feature type="domain" description="ABC transmembrane type-1" evidence="9">
    <location>
        <begin position="63"/>
        <end position="254"/>
    </location>
</feature>
<dbReference type="PROSITE" id="PS50928">
    <property type="entry name" value="ABC_TM1"/>
    <property type="match status" value="1"/>
</dbReference>
<evidence type="ECO:0000256" key="1">
    <source>
        <dbReference type="ARBA" id="ARBA00004429"/>
    </source>
</evidence>
<keyword evidence="11" id="KW-1185">Reference proteome</keyword>
<dbReference type="EMBL" id="JBHTLH010000041">
    <property type="protein sequence ID" value="MFD1126067.1"/>
    <property type="molecule type" value="Genomic_DNA"/>
</dbReference>
<evidence type="ECO:0000256" key="4">
    <source>
        <dbReference type="ARBA" id="ARBA00022519"/>
    </source>
</evidence>
<organism evidence="10 11">
    <name type="scientific">Lentilactobacillus raoultii</name>
    <dbReference type="NCBI Taxonomy" id="1987503"/>
    <lineage>
        <taxon>Bacteria</taxon>
        <taxon>Bacillati</taxon>
        <taxon>Bacillota</taxon>
        <taxon>Bacilli</taxon>
        <taxon>Lactobacillales</taxon>
        <taxon>Lactobacillaceae</taxon>
        <taxon>Lentilactobacillus</taxon>
    </lineage>
</organism>
<sequence length="260" mass="29253">MKKRYHELSVLFISSILIYLTLPILATIVYSFSTNWVKTVLPEGLTLHWYYQLVAKPIFLSSVLRSLTLGIGTTILGMSCFLPVIFYANVYRPQIKSKLRFITIMPFTIPGIILVTGLIQAYHNLVIPQIFILLLAIALSSLPLTYQTLDNAFISMDFKGMFEQALILGDNPIRAFLKVILPNIKSGILVTALLTFTTAFGEYVMTNLLLGGDFVTLKIYMYQLMKTNGQAGSVLTTVYFLLLAIISLVMVTIVRHKKRI</sequence>
<comment type="subcellular location">
    <subcellularLocation>
        <location evidence="1">Cell inner membrane</location>
        <topology evidence="1">Multi-pass membrane protein</topology>
    </subcellularLocation>
    <subcellularLocation>
        <location evidence="8">Cell membrane</location>
        <topology evidence="8">Multi-pass membrane protein</topology>
    </subcellularLocation>
</comment>
<evidence type="ECO:0000256" key="3">
    <source>
        <dbReference type="ARBA" id="ARBA00022475"/>
    </source>
</evidence>
<keyword evidence="6 8" id="KW-1133">Transmembrane helix</keyword>
<keyword evidence="5 8" id="KW-0812">Transmembrane</keyword>
<evidence type="ECO:0000256" key="8">
    <source>
        <dbReference type="RuleBase" id="RU363032"/>
    </source>
</evidence>
<keyword evidence="3" id="KW-1003">Cell membrane</keyword>
<dbReference type="Gene3D" id="1.10.3720.10">
    <property type="entry name" value="MetI-like"/>
    <property type="match status" value="1"/>
</dbReference>
<dbReference type="CDD" id="cd06261">
    <property type="entry name" value="TM_PBP2"/>
    <property type="match status" value="1"/>
</dbReference>
<protein>
    <submittedName>
        <fullName evidence="10">ABC transporter permease</fullName>
    </submittedName>
</protein>
<keyword evidence="4" id="KW-0997">Cell inner membrane</keyword>
<accession>A0ABW3PL43</accession>
<evidence type="ECO:0000313" key="11">
    <source>
        <dbReference type="Proteomes" id="UP001597156"/>
    </source>
</evidence>
<feature type="transmembrane region" description="Helical" evidence="8">
    <location>
        <begin position="12"/>
        <end position="32"/>
    </location>
</feature>
<feature type="transmembrane region" description="Helical" evidence="8">
    <location>
        <begin position="125"/>
        <end position="146"/>
    </location>
</feature>
<dbReference type="RefSeq" id="WP_121979005.1">
    <property type="nucleotide sequence ID" value="NZ_JBHTLH010000041.1"/>
</dbReference>
<evidence type="ECO:0000256" key="5">
    <source>
        <dbReference type="ARBA" id="ARBA00022692"/>
    </source>
</evidence>
<reference evidence="11" key="1">
    <citation type="journal article" date="2019" name="Int. J. Syst. Evol. Microbiol.">
        <title>The Global Catalogue of Microorganisms (GCM) 10K type strain sequencing project: providing services to taxonomists for standard genome sequencing and annotation.</title>
        <authorList>
            <consortium name="The Broad Institute Genomics Platform"/>
            <consortium name="The Broad Institute Genome Sequencing Center for Infectious Disease"/>
            <person name="Wu L."/>
            <person name="Ma J."/>
        </authorList>
    </citation>
    <scope>NUCLEOTIDE SEQUENCE [LARGE SCALE GENOMIC DNA]</scope>
    <source>
        <strain evidence="11">CCUG 71848</strain>
    </source>
</reference>
<comment type="similarity">
    <text evidence="8">Belongs to the binding-protein-dependent transport system permease family.</text>
</comment>
<name>A0ABW3PL43_9LACO</name>